<dbReference type="Gene3D" id="3.40.50.300">
    <property type="entry name" value="P-loop containing nucleotide triphosphate hydrolases"/>
    <property type="match status" value="1"/>
</dbReference>
<feature type="domain" description="AAA+ ATPase" evidence="1">
    <location>
        <begin position="39"/>
        <end position="211"/>
    </location>
</feature>
<dbReference type="AlphaFoldDB" id="A0A1T4TMH5"/>
<dbReference type="SUPFAM" id="SSF52540">
    <property type="entry name" value="P-loop containing nucleoside triphosphate hydrolases"/>
    <property type="match status" value="1"/>
</dbReference>
<name>A0A1T4TMH5_9HYPH</name>
<dbReference type="EMBL" id="FUWJ01000022">
    <property type="protein sequence ID" value="SKA41703.1"/>
    <property type="molecule type" value="Genomic_DNA"/>
</dbReference>
<dbReference type="RefSeq" id="WP_139374216.1">
    <property type="nucleotide sequence ID" value="NZ_FUWJ01000022.1"/>
</dbReference>
<dbReference type="InterPro" id="IPR027417">
    <property type="entry name" value="P-loop_NTPase"/>
</dbReference>
<sequence length="305" mass="33204">MQPEFPPPHPLLPPIYNAQQLMTAELPPREAIVEPILAREGLAMLYGPRGLGKTFVALGLAWAAAAGGSFLKWQATRPHRVLYVDSEMPAADMNQRLHLLGSAPPGLDFMMASLSPAGLLDLAKPDGQRGFERCWGATPPELLVLDNLSSLVGIRSGDPDAWNALQSWLLGLRRRGMAVLLVHHAGKDGTQRGTSRREDVLDLVLALRRPADYTPDQGARFELHFEKARGLHGEAVHPFEARLVTDGNGLARFQWGPLAATDFDRAVPLFQSGASVREAAALLSLSKSACHRLRMKAVERGLLMG</sequence>
<evidence type="ECO:0000313" key="2">
    <source>
        <dbReference type="EMBL" id="SKA41703.1"/>
    </source>
</evidence>
<protein>
    <submittedName>
        <fullName evidence="2">AAA domain-containing protein</fullName>
    </submittedName>
</protein>
<reference evidence="3" key="1">
    <citation type="submission" date="2017-02" db="EMBL/GenBank/DDBJ databases">
        <authorList>
            <person name="Varghese N."/>
            <person name="Submissions S."/>
        </authorList>
    </citation>
    <scope>NUCLEOTIDE SEQUENCE [LARGE SCALE GENOMIC DNA]</scope>
    <source>
        <strain evidence="3">ATCC 27094</strain>
    </source>
</reference>
<dbReference type="InterPro" id="IPR003593">
    <property type="entry name" value="AAA+_ATPase"/>
</dbReference>
<dbReference type="Pfam" id="PF13481">
    <property type="entry name" value="AAA_25"/>
    <property type="match status" value="1"/>
</dbReference>
<proteinExistence type="predicted"/>
<dbReference type="STRING" id="225324.SAMN02745126_06516"/>
<dbReference type="SMART" id="SM00382">
    <property type="entry name" value="AAA"/>
    <property type="match status" value="1"/>
</dbReference>
<gene>
    <name evidence="2" type="ORF">SAMN02745126_06516</name>
</gene>
<evidence type="ECO:0000313" key="3">
    <source>
        <dbReference type="Proteomes" id="UP000190092"/>
    </source>
</evidence>
<dbReference type="OrthoDB" id="34187at2"/>
<dbReference type="Proteomes" id="UP000190092">
    <property type="component" value="Unassembled WGS sequence"/>
</dbReference>
<accession>A0A1T4TMH5</accession>
<evidence type="ECO:0000259" key="1">
    <source>
        <dbReference type="SMART" id="SM00382"/>
    </source>
</evidence>
<keyword evidence="3" id="KW-1185">Reference proteome</keyword>
<organism evidence="2 3">
    <name type="scientific">Enhydrobacter aerosaccus</name>
    <dbReference type="NCBI Taxonomy" id="225324"/>
    <lineage>
        <taxon>Bacteria</taxon>
        <taxon>Pseudomonadati</taxon>
        <taxon>Pseudomonadota</taxon>
        <taxon>Alphaproteobacteria</taxon>
        <taxon>Hyphomicrobiales</taxon>
        <taxon>Enhydrobacter</taxon>
    </lineage>
</organism>